<name>A0A077WZ14_9FUNG</name>
<dbReference type="InterPro" id="IPR000504">
    <property type="entry name" value="RRM_dom"/>
</dbReference>
<dbReference type="SUPFAM" id="SSF54928">
    <property type="entry name" value="RNA-binding domain, RBD"/>
    <property type="match status" value="1"/>
</dbReference>
<dbReference type="GO" id="GO:1990904">
    <property type="term" value="C:ribonucleoprotein complex"/>
    <property type="evidence" value="ECO:0007669"/>
    <property type="project" value="InterPro"/>
</dbReference>
<dbReference type="CDD" id="cd12291">
    <property type="entry name" value="RRM1_La"/>
    <property type="match status" value="1"/>
</dbReference>
<keyword evidence="3" id="KW-0539">Nucleus</keyword>
<keyword evidence="2 4" id="KW-0694">RNA-binding</keyword>
<feature type="compositionally biased region" description="Basic and acidic residues" evidence="5">
    <location>
        <begin position="325"/>
        <end position="336"/>
    </location>
</feature>
<dbReference type="PROSITE" id="PS50961">
    <property type="entry name" value="HTH_LA"/>
    <property type="match status" value="1"/>
</dbReference>
<dbReference type="AlphaFoldDB" id="A0A077WZ14"/>
<dbReference type="Pfam" id="PF05383">
    <property type="entry name" value="La"/>
    <property type="match status" value="1"/>
</dbReference>
<feature type="compositionally biased region" description="Basic and acidic residues" evidence="5">
    <location>
        <begin position="215"/>
        <end position="228"/>
    </location>
</feature>
<feature type="domain" description="HTH La-type RNA-binding" evidence="7">
    <location>
        <begin position="1"/>
        <end position="91"/>
    </location>
</feature>
<dbReference type="InterPro" id="IPR036390">
    <property type="entry name" value="WH_DNA-bd_sf"/>
</dbReference>
<evidence type="ECO:0000256" key="3">
    <source>
        <dbReference type="ARBA" id="ARBA00023242"/>
    </source>
</evidence>
<gene>
    <name evidence="8" type="ORF">LRAMOSA05040</name>
</gene>
<dbReference type="PRINTS" id="PR00302">
    <property type="entry name" value="LUPUSLA"/>
</dbReference>
<dbReference type="Gene3D" id="3.30.70.330">
    <property type="match status" value="1"/>
</dbReference>
<dbReference type="SMART" id="SM00360">
    <property type="entry name" value="RRM"/>
    <property type="match status" value="1"/>
</dbReference>
<dbReference type="FunFam" id="1.10.10.10:FF:000158">
    <property type="entry name" value="La ribonucleoprotein domain family member 7"/>
    <property type="match status" value="1"/>
</dbReference>
<dbReference type="EMBL" id="LK023368">
    <property type="protein sequence ID" value="CDS12856.1"/>
    <property type="molecule type" value="Genomic_DNA"/>
</dbReference>
<evidence type="ECO:0000313" key="8">
    <source>
        <dbReference type="EMBL" id="CDS12856.1"/>
    </source>
</evidence>
<feature type="region of interest" description="Disordered" evidence="5">
    <location>
        <begin position="215"/>
        <end position="237"/>
    </location>
</feature>
<protein>
    <recommendedName>
        <fullName evidence="9">Lupus La protein</fullName>
    </recommendedName>
</protein>
<dbReference type="InterPro" id="IPR036388">
    <property type="entry name" value="WH-like_DNA-bd_sf"/>
</dbReference>
<dbReference type="GO" id="GO:0005634">
    <property type="term" value="C:nucleus"/>
    <property type="evidence" value="ECO:0007669"/>
    <property type="project" value="UniProtKB-SubCell"/>
</dbReference>
<dbReference type="InterPro" id="IPR035979">
    <property type="entry name" value="RBD_domain_sf"/>
</dbReference>
<dbReference type="GO" id="GO:0003729">
    <property type="term" value="F:mRNA binding"/>
    <property type="evidence" value="ECO:0007669"/>
    <property type="project" value="TreeGrafter"/>
</dbReference>
<proteinExistence type="predicted"/>
<organism evidence="8">
    <name type="scientific">Lichtheimia ramosa</name>
    <dbReference type="NCBI Taxonomy" id="688394"/>
    <lineage>
        <taxon>Eukaryota</taxon>
        <taxon>Fungi</taxon>
        <taxon>Fungi incertae sedis</taxon>
        <taxon>Mucoromycota</taxon>
        <taxon>Mucoromycotina</taxon>
        <taxon>Mucoromycetes</taxon>
        <taxon>Mucorales</taxon>
        <taxon>Lichtheimiaceae</taxon>
        <taxon>Lichtheimia</taxon>
    </lineage>
</organism>
<dbReference type="Pfam" id="PF00076">
    <property type="entry name" value="RRM_1"/>
    <property type="match status" value="1"/>
</dbReference>
<feature type="domain" description="RRM" evidence="6">
    <location>
        <begin position="95"/>
        <end position="184"/>
    </location>
</feature>
<evidence type="ECO:0008006" key="9">
    <source>
        <dbReference type="Google" id="ProtNLM"/>
    </source>
</evidence>
<dbReference type="OrthoDB" id="439993at2759"/>
<evidence type="ECO:0000256" key="2">
    <source>
        <dbReference type="ARBA" id="ARBA00022884"/>
    </source>
</evidence>
<dbReference type="SMART" id="SM00715">
    <property type="entry name" value="LA"/>
    <property type="match status" value="1"/>
</dbReference>
<evidence type="ECO:0000256" key="1">
    <source>
        <dbReference type="ARBA" id="ARBA00004123"/>
    </source>
</evidence>
<evidence type="ECO:0000259" key="7">
    <source>
        <dbReference type="PROSITE" id="PS50961"/>
    </source>
</evidence>
<dbReference type="InterPro" id="IPR006630">
    <property type="entry name" value="La_HTH"/>
</dbReference>
<evidence type="ECO:0000256" key="4">
    <source>
        <dbReference type="PROSITE-ProRule" id="PRU00332"/>
    </source>
</evidence>
<dbReference type="PANTHER" id="PTHR22792:SF140">
    <property type="entry name" value="ACHILLES, ISOFORM A"/>
    <property type="match status" value="1"/>
</dbReference>
<feature type="region of interest" description="Disordered" evidence="5">
    <location>
        <begin position="312"/>
        <end position="336"/>
    </location>
</feature>
<dbReference type="PANTHER" id="PTHR22792">
    <property type="entry name" value="LUPUS LA PROTEIN-RELATED"/>
    <property type="match status" value="1"/>
</dbReference>
<dbReference type="InterPro" id="IPR012677">
    <property type="entry name" value="Nucleotide-bd_a/b_plait_sf"/>
</dbReference>
<reference evidence="8" key="1">
    <citation type="journal article" date="2014" name="Genome Announc.">
        <title>De novo whole-genome sequence and genome annotation of Lichtheimia ramosa.</title>
        <authorList>
            <person name="Linde J."/>
            <person name="Schwartze V."/>
            <person name="Binder U."/>
            <person name="Lass-Florl C."/>
            <person name="Voigt K."/>
            <person name="Horn F."/>
        </authorList>
    </citation>
    <scope>NUCLEOTIDE SEQUENCE</scope>
    <source>
        <strain evidence="8">JMRC FSU:6197</strain>
    </source>
</reference>
<sequence length="336" mass="38156">MADVAPKILKQVEFYFSDSNLPFDRFLWNLKEKNSEGWVPLATVASFKKMRMLTEDLPTVVAALRDQSSELIELDESGENVRRKTPVVKQDMVTRSIYAKGFPLVDEGAENAKEALLQLQDKIEELFSQHGKVLSVRLRKTDEKQPKFKGSAFIEFSTPEEAKDVSSKTLQYDGKDLLIKTKRTYLDEKSELYKDQPHDSRKKRKFNAFIAGAGRRDGVKSEKADKKRDNKNKRRPNQQLMTFEGANGLDADTIKDIVGKEDVASVTFSGEGAGYIELKQGKLSRDKTLALREKSQDEVKNIKFRYAGAEQSETYANLGKSDPQIGEKRKAEDEEQ</sequence>
<evidence type="ECO:0000256" key="5">
    <source>
        <dbReference type="SAM" id="MobiDB-lite"/>
    </source>
</evidence>
<evidence type="ECO:0000259" key="6">
    <source>
        <dbReference type="PROSITE" id="PS50102"/>
    </source>
</evidence>
<dbReference type="SUPFAM" id="SSF46785">
    <property type="entry name" value="Winged helix' DNA-binding domain"/>
    <property type="match status" value="1"/>
</dbReference>
<accession>A0A077WZ14</accession>
<dbReference type="PROSITE" id="PS50102">
    <property type="entry name" value="RRM"/>
    <property type="match status" value="1"/>
</dbReference>
<dbReference type="InterPro" id="IPR045180">
    <property type="entry name" value="La_dom_prot"/>
</dbReference>
<dbReference type="GO" id="GO:0006396">
    <property type="term" value="P:RNA processing"/>
    <property type="evidence" value="ECO:0007669"/>
    <property type="project" value="InterPro"/>
</dbReference>
<dbReference type="Gene3D" id="1.10.10.10">
    <property type="entry name" value="Winged helix-like DNA-binding domain superfamily/Winged helix DNA-binding domain"/>
    <property type="match status" value="1"/>
</dbReference>
<dbReference type="InterPro" id="IPR002344">
    <property type="entry name" value="Lupus_La"/>
</dbReference>
<comment type="subcellular location">
    <subcellularLocation>
        <location evidence="1">Nucleus</location>
    </subcellularLocation>
</comment>